<evidence type="ECO:0000313" key="4">
    <source>
        <dbReference type="Proteomes" id="UP001363010"/>
    </source>
</evidence>
<organism evidence="3 4">
    <name type="scientific">Variovorax humicola</name>
    <dbReference type="NCBI Taxonomy" id="1769758"/>
    <lineage>
        <taxon>Bacteria</taxon>
        <taxon>Pseudomonadati</taxon>
        <taxon>Pseudomonadota</taxon>
        <taxon>Betaproteobacteria</taxon>
        <taxon>Burkholderiales</taxon>
        <taxon>Comamonadaceae</taxon>
        <taxon>Variovorax</taxon>
    </lineage>
</organism>
<dbReference type="InterPro" id="IPR036291">
    <property type="entry name" value="NAD(P)-bd_dom_sf"/>
</dbReference>
<dbReference type="InterPro" id="IPR000683">
    <property type="entry name" value="Gfo/Idh/MocA-like_OxRdtase_N"/>
</dbReference>
<name>A0ABU8W7L2_9BURK</name>
<accession>A0ABU8W7L2</accession>
<comment type="caution">
    <text evidence="3">The sequence shown here is derived from an EMBL/GenBank/DDBJ whole genome shotgun (WGS) entry which is preliminary data.</text>
</comment>
<dbReference type="Pfam" id="PF01408">
    <property type="entry name" value="GFO_IDH_MocA"/>
    <property type="match status" value="1"/>
</dbReference>
<dbReference type="Gene3D" id="3.30.360.10">
    <property type="entry name" value="Dihydrodipicolinate Reductase, domain 2"/>
    <property type="match status" value="1"/>
</dbReference>
<dbReference type="Pfam" id="PF02894">
    <property type="entry name" value="GFO_IDH_MocA_C"/>
    <property type="match status" value="1"/>
</dbReference>
<dbReference type="Gene3D" id="3.40.50.720">
    <property type="entry name" value="NAD(P)-binding Rossmann-like Domain"/>
    <property type="match status" value="1"/>
</dbReference>
<feature type="domain" description="Gfo/Idh/MocA-like oxidoreductase C-terminal" evidence="2">
    <location>
        <begin position="145"/>
        <end position="359"/>
    </location>
</feature>
<dbReference type="InterPro" id="IPR051450">
    <property type="entry name" value="Gfo/Idh/MocA_Oxidoreductases"/>
</dbReference>
<sequence length="363" mass="38569">MNTPSSAALSPTRPSLHIAVAGAGGIGRRHVELIRESEDCTLAAIVDPSPAAAALADEAGVPIFKRLADLLAQGKPDGMIIATPNHLHVANAIECVDAGVAALVEKPVAHTVEEGERLARHVERSNARVLVGHHRAHSPILAKAREVIQQGALGKIVAVTGAALFYKPDNYFEDASWRRQRGGGPILINLIHEIGNLRTLCGEIVSVQAAASSATRGFEVEDTAAMLLRFASGALGTFVLSDTAAAARSWEQTSRENKDYASYADEDCYGIVGTQGSLSIPTMRLKRFAPGQKHSWYEPMTESIVEGQRHDPLALQLSHFCAVIRGEATPLVSARDGLQNLRVVEALAQAARSGAVVEVAAPR</sequence>
<protein>
    <submittedName>
        <fullName evidence="3">Gfo/Idh/MocA family oxidoreductase</fullName>
    </submittedName>
</protein>
<keyword evidence="4" id="KW-1185">Reference proteome</keyword>
<dbReference type="SUPFAM" id="SSF55347">
    <property type="entry name" value="Glyceraldehyde-3-phosphate dehydrogenase-like, C-terminal domain"/>
    <property type="match status" value="1"/>
</dbReference>
<feature type="domain" description="Gfo/Idh/MocA-like oxidoreductase N-terminal" evidence="1">
    <location>
        <begin position="17"/>
        <end position="133"/>
    </location>
</feature>
<dbReference type="PANTHER" id="PTHR43377:SF8">
    <property type="entry name" value="BLR3664 PROTEIN"/>
    <property type="match status" value="1"/>
</dbReference>
<evidence type="ECO:0000259" key="1">
    <source>
        <dbReference type="Pfam" id="PF01408"/>
    </source>
</evidence>
<proteinExistence type="predicted"/>
<dbReference type="Proteomes" id="UP001363010">
    <property type="component" value="Unassembled WGS sequence"/>
</dbReference>
<dbReference type="InterPro" id="IPR004104">
    <property type="entry name" value="Gfo/Idh/MocA-like_OxRdtase_C"/>
</dbReference>
<evidence type="ECO:0000313" key="3">
    <source>
        <dbReference type="EMBL" id="MEJ8826045.1"/>
    </source>
</evidence>
<evidence type="ECO:0000259" key="2">
    <source>
        <dbReference type="Pfam" id="PF02894"/>
    </source>
</evidence>
<dbReference type="PANTHER" id="PTHR43377">
    <property type="entry name" value="BILIVERDIN REDUCTASE A"/>
    <property type="match status" value="1"/>
</dbReference>
<dbReference type="SUPFAM" id="SSF51735">
    <property type="entry name" value="NAD(P)-binding Rossmann-fold domains"/>
    <property type="match status" value="1"/>
</dbReference>
<reference evidence="3 4" key="1">
    <citation type="submission" date="2024-03" db="EMBL/GenBank/DDBJ databases">
        <title>Novel species of the genus Variovorax.</title>
        <authorList>
            <person name="Liu Q."/>
            <person name="Xin Y.-H."/>
        </authorList>
    </citation>
    <scope>NUCLEOTIDE SEQUENCE [LARGE SCALE GENOMIC DNA]</scope>
    <source>
        <strain evidence="3 4">KACC 18501</strain>
    </source>
</reference>
<dbReference type="EMBL" id="JBBKZV010000028">
    <property type="protein sequence ID" value="MEJ8826045.1"/>
    <property type="molecule type" value="Genomic_DNA"/>
</dbReference>
<dbReference type="RefSeq" id="WP_340367079.1">
    <property type="nucleotide sequence ID" value="NZ_JBBKZV010000028.1"/>
</dbReference>
<gene>
    <name evidence="3" type="ORF">WKW80_29130</name>
</gene>